<sequence>MRLSHSKLAVVLLLCASAHAQEPALATNAPKDKPTAVASREKFERDIAPYVARAKSTYPQAKARFLQGLPKGQSFFVTTRLLGADGSFEQVFIAVQSIRDGQVMGRIWSDPHIVKAYKYRDAYSFPEDRLLDWLITKPDGSEEGNFVGNFLDTYKQ</sequence>
<evidence type="ECO:0000256" key="1">
    <source>
        <dbReference type="SAM" id="SignalP"/>
    </source>
</evidence>
<protein>
    <recommendedName>
        <fullName evidence="4">DUF2314 domain-containing protein</fullName>
    </recommendedName>
</protein>
<comment type="caution">
    <text evidence="2">The sequence shown here is derived from an EMBL/GenBank/DDBJ whole genome shotgun (WGS) entry which is preliminary data.</text>
</comment>
<feature type="signal peptide" evidence="1">
    <location>
        <begin position="1"/>
        <end position="20"/>
    </location>
</feature>
<proteinExistence type="predicted"/>
<evidence type="ECO:0008006" key="4">
    <source>
        <dbReference type="Google" id="ProtNLM"/>
    </source>
</evidence>
<reference evidence="2 3" key="1">
    <citation type="submission" date="2024-08" db="EMBL/GenBank/DDBJ databases">
        <authorList>
            <person name="Lu H."/>
        </authorList>
    </citation>
    <scope>NUCLEOTIDE SEQUENCE [LARGE SCALE GENOMIC DNA]</scope>
    <source>
        <strain evidence="2 3">BYS78W</strain>
    </source>
</reference>
<keyword evidence="1" id="KW-0732">Signal</keyword>
<name>A0ABW7HD18_9BURK</name>
<dbReference type="Proteomes" id="UP001606134">
    <property type="component" value="Unassembled WGS sequence"/>
</dbReference>
<accession>A0ABW7HD18</accession>
<organism evidence="2 3">
    <name type="scientific">Pelomonas candidula</name>
    <dbReference type="NCBI Taxonomy" id="3299025"/>
    <lineage>
        <taxon>Bacteria</taxon>
        <taxon>Pseudomonadati</taxon>
        <taxon>Pseudomonadota</taxon>
        <taxon>Betaproteobacteria</taxon>
        <taxon>Burkholderiales</taxon>
        <taxon>Sphaerotilaceae</taxon>
        <taxon>Roseateles</taxon>
    </lineage>
</organism>
<evidence type="ECO:0000313" key="3">
    <source>
        <dbReference type="Proteomes" id="UP001606134"/>
    </source>
</evidence>
<dbReference type="EMBL" id="JBIGIC010000005">
    <property type="protein sequence ID" value="MFG6487548.1"/>
    <property type="molecule type" value="Genomic_DNA"/>
</dbReference>
<dbReference type="RefSeq" id="WP_394410626.1">
    <property type="nucleotide sequence ID" value="NZ_JBIGIC010000005.1"/>
</dbReference>
<feature type="chain" id="PRO_5047188565" description="DUF2314 domain-containing protein" evidence="1">
    <location>
        <begin position="21"/>
        <end position="156"/>
    </location>
</feature>
<evidence type="ECO:0000313" key="2">
    <source>
        <dbReference type="EMBL" id="MFG6487548.1"/>
    </source>
</evidence>
<gene>
    <name evidence="2" type="ORF">ACG04R_12770</name>
</gene>
<keyword evidence="3" id="KW-1185">Reference proteome</keyword>